<comment type="caution">
    <text evidence="6">The sequence shown here is derived from an EMBL/GenBank/DDBJ whole genome shotgun (WGS) entry which is preliminary data.</text>
</comment>
<evidence type="ECO:0000313" key="7">
    <source>
        <dbReference type="Proteomes" id="UP001155128"/>
    </source>
</evidence>
<evidence type="ECO:0000256" key="1">
    <source>
        <dbReference type="ARBA" id="ARBA00004167"/>
    </source>
</evidence>
<evidence type="ECO:0000256" key="3">
    <source>
        <dbReference type="ARBA" id="ARBA00022989"/>
    </source>
</evidence>
<evidence type="ECO:0000259" key="5">
    <source>
        <dbReference type="PROSITE" id="PS52015"/>
    </source>
</evidence>
<keyword evidence="7" id="KW-1185">Reference proteome</keyword>
<gene>
    <name evidence="6" type="ORF">NDO55_00365</name>
</gene>
<dbReference type="Proteomes" id="UP001155128">
    <property type="component" value="Unassembled WGS sequence"/>
</dbReference>
<dbReference type="Pfam" id="PF03544">
    <property type="entry name" value="TonB_C"/>
    <property type="match status" value="1"/>
</dbReference>
<evidence type="ECO:0000256" key="4">
    <source>
        <dbReference type="ARBA" id="ARBA00023136"/>
    </source>
</evidence>
<dbReference type="AlphaFoldDB" id="A0A9X2EDZ1"/>
<keyword evidence="2" id="KW-0812">Transmembrane</keyword>
<organism evidence="6 7">
    <name type="scientific">Sphingomicrobium sediminis</name>
    <dbReference type="NCBI Taxonomy" id="2950949"/>
    <lineage>
        <taxon>Bacteria</taxon>
        <taxon>Pseudomonadati</taxon>
        <taxon>Pseudomonadota</taxon>
        <taxon>Alphaproteobacteria</taxon>
        <taxon>Sphingomonadales</taxon>
        <taxon>Sphingomonadaceae</taxon>
        <taxon>Sphingomicrobium</taxon>
    </lineage>
</organism>
<feature type="domain" description="TonB C-terminal" evidence="5">
    <location>
        <begin position="173"/>
        <end position="265"/>
    </location>
</feature>
<proteinExistence type="predicted"/>
<dbReference type="InterPro" id="IPR006260">
    <property type="entry name" value="TonB/TolA_C"/>
</dbReference>
<sequence length="265" mass="29371">MLTILLAAYLAQPAPPPAKPLQVPNPSPYDFVGMPVPEDATNVFDEAALDDDTIWSLAKDLDVVRGYDLYLALMPSGDHVEEAEDAIRRLDPLRLRISEDEQAACDAATAPMATDEAANAYRSAFQWDSKDRMEAATLDFPHHDCTKVARTLLAERDRRVRLTYSLAGFGPMPHKLLSSPIFIRDGDYPARALRAELTGRVTISWTVGTTGRVNNCEIHESSGSSILDEASCRLAERRLRYIPARNEAGETIESRGWTSILFQIP</sequence>
<reference evidence="6" key="1">
    <citation type="submission" date="2022-06" db="EMBL/GenBank/DDBJ databases">
        <title>Sphingomicrobium sedimins sp. nov., a marine bacterium isolated from tidal flat.</title>
        <authorList>
            <person name="Kim C.-H."/>
            <person name="Yoo Y."/>
            <person name="Kim J.-J."/>
        </authorList>
    </citation>
    <scope>NUCLEOTIDE SEQUENCE</scope>
    <source>
        <strain evidence="6">GRR-S6-50</strain>
    </source>
</reference>
<dbReference type="GO" id="GO:0055085">
    <property type="term" value="P:transmembrane transport"/>
    <property type="evidence" value="ECO:0007669"/>
    <property type="project" value="InterPro"/>
</dbReference>
<comment type="subcellular location">
    <subcellularLocation>
        <location evidence="1">Membrane</location>
        <topology evidence="1">Single-pass membrane protein</topology>
    </subcellularLocation>
</comment>
<evidence type="ECO:0000256" key="2">
    <source>
        <dbReference type="ARBA" id="ARBA00022692"/>
    </source>
</evidence>
<protein>
    <submittedName>
        <fullName evidence="6">Energy transducer TonB</fullName>
    </submittedName>
</protein>
<dbReference type="GO" id="GO:0016020">
    <property type="term" value="C:membrane"/>
    <property type="evidence" value="ECO:0007669"/>
    <property type="project" value="UniProtKB-SubCell"/>
</dbReference>
<accession>A0A9X2EDZ1</accession>
<dbReference type="PROSITE" id="PS52015">
    <property type="entry name" value="TONB_CTD"/>
    <property type="match status" value="1"/>
</dbReference>
<dbReference type="EMBL" id="JAMSHT010000001">
    <property type="protein sequence ID" value="MCM8556273.1"/>
    <property type="molecule type" value="Genomic_DNA"/>
</dbReference>
<evidence type="ECO:0000313" key="6">
    <source>
        <dbReference type="EMBL" id="MCM8556273.1"/>
    </source>
</evidence>
<keyword evidence="4" id="KW-0472">Membrane</keyword>
<dbReference type="NCBIfam" id="TIGR01352">
    <property type="entry name" value="tonB_Cterm"/>
    <property type="match status" value="1"/>
</dbReference>
<dbReference type="RefSeq" id="WP_252111322.1">
    <property type="nucleotide sequence ID" value="NZ_JAMSHT010000001.1"/>
</dbReference>
<dbReference type="InterPro" id="IPR037682">
    <property type="entry name" value="TonB_C"/>
</dbReference>
<name>A0A9X2EDZ1_9SPHN</name>
<keyword evidence="3" id="KW-1133">Transmembrane helix</keyword>
<dbReference type="Gene3D" id="3.30.1150.10">
    <property type="match status" value="1"/>
</dbReference>
<dbReference type="SUPFAM" id="SSF74653">
    <property type="entry name" value="TolA/TonB C-terminal domain"/>
    <property type="match status" value="1"/>
</dbReference>